<dbReference type="InterPro" id="IPR000184">
    <property type="entry name" value="Bac_surfAg_D15"/>
</dbReference>
<evidence type="ECO:0000259" key="6">
    <source>
        <dbReference type="Pfam" id="PF01103"/>
    </source>
</evidence>
<keyword evidence="4" id="KW-0812">Transmembrane</keyword>
<dbReference type="AlphaFoldDB" id="A0A397T010"/>
<sequence length="502" mass="56462">MDNDKFPLRAHKNVVETEEFLSNDFEARAKKYKEYEEAAIKLNNLVFDTKDLPFYIHSFQIHGTQKTRRSLFESVIYPALQARTLGSVIDEVRITADKLNRLDIFKHVDVLLDNSNDPFAQPGAIDVILSAEEKSRFWIKTGTEIGNDAGSANISLNVRNVFGGAETLETYMSAGTQTSYVFEFCLAKPINGNPDSKVDISAYRLTRNNQSFSSHDEILQGIALRWRVLSKLGFHELTYGTSWRQICNIASDATLRHIIILFFKKTYAICLILFNQLFIFMNFSIRESAGHSLKSSVTHTLVRDMRDDIMLPSRGYYVKLFQEFAGFNGDVYFAKNEFESQINFPLGKGFILSASLRNGLLFPFKTHQSKISDRFFLGGAQSVRGFKLNGIGPRENKKDSLGGDVYVAAGVSLFTPLPKLTKYPVKGHFFVNGGSLVQINSSRRLAQSIHNLTKTPSVSAGVGVVYRSSILRLEVNFCLPLIATNTDKLKKGLQLGLGFNFW</sequence>
<reference evidence="7 8" key="1">
    <citation type="submission" date="2018-06" db="EMBL/GenBank/DDBJ databases">
        <title>Comparative genomics reveals the genomic features of Rhizophagus irregularis, R. cerebriforme, R. diaphanum and Gigaspora rosea, and their symbiotic lifestyle signature.</title>
        <authorList>
            <person name="Morin E."/>
            <person name="San Clemente H."/>
            <person name="Chen E.C.H."/>
            <person name="De La Providencia I."/>
            <person name="Hainaut M."/>
            <person name="Kuo A."/>
            <person name="Kohler A."/>
            <person name="Murat C."/>
            <person name="Tang N."/>
            <person name="Roy S."/>
            <person name="Loubradou J."/>
            <person name="Henrissat B."/>
            <person name="Grigoriev I.V."/>
            <person name="Corradi N."/>
            <person name="Roux C."/>
            <person name="Martin F.M."/>
        </authorList>
    </citation>
    <scope>NUCLEOTIDE SEQUENCE [LARGE SCALE GENOMIC DNA]</scope>
    <source>
        <strain evidence="7 8">DAOM 227022</strain>
    </source>
</reference>
<dbReference type="OrthoDB" id="1724197at2759"/>
<evidence type="ECO:0000313" key="7">
    <source>
        <dbReference type="EMBL" id="RIA91800.1"/>
    </source>
</evidence>
<gene>
    <name evidence="7" type="ORF">C1645_805004</name>
</gene>
<organism evidence="7 8">
    <name type="scientific">Glomus cerebriforme</name>
    <dbReference type="NCBI Taxonomy" id="658196"/>
    <lineage>
        <taxon>Eukaryota</taxon>
        <taxon>Fungi</taxon>
        <taxon>Fungi incertae sedis</taxon>
        <taxon>Mucoromycota</taxon>
        <taxon>Glomeromycotina</taxon>
        <taxon>Glomeromycetes</taxon>
        <taxon>Glomerales</taxon>
        <taxon>Glomeraceae</taxon>
        <taxon>Glomus</taxon>
    </lineage>
</organism>
<accession>A0A397T010</accession>
<dbReference type="EMBL" id="QKYT01000142">
    <property type="protein sequence ID" value="RIA91800.1"/>
    <property type="molecule type" value="Genomic_DNA"/>
</dbReference>
<dbReference type="PANTHER" id="PTHR12815:SF18">
    <property type="entry name" value="SORTING AND ASSEMBLY MACHINERY COMPONENT 50 HOMOLOG"/>
    <property type="match status" value="1"/>
</dbReference>
<keyword evidence="8" id="KW-1185">Reference proteome</keyword>
<dbReference type="InterPro" id="IPR039910">
    <property type="entry name" value="D15-like"/>
</dbReference>
<comment type="similarity">
    <text evidence="2">Belongs to the SAM50/omp85 family.</text>
</comment>
<dbReference type="Proteomes" id="UP000265703">
    <property type="component" value="Unassembled WGS sequence"/>
</dbReference>
<dbReference type="PANTHER" id="PTHR12815">
    <property type="entry name" value="SORTING AND ASSEMBLY MACHINERY SAMM50 PROTEIN FAMILY MEMBER"/>
    <property type="match status" value="1"/>
</dbReference>
<feature type="domain" description="Bacterial surface antigen (D15)" evidence="6">
    <location>
        <begin position="160"/>
        <end position="501"/>
    </location>
</feature>
<keyword evidence="5" id="KW-0472">Membrane</keyword>
<dbReference type="STRING" id="658196.A0A397T010"/>
<evidence type="ECO:0000256" key="4">
    <source>
        <dbReference type="ARBA" id="ARBA00022692"/>
    </source>
</evidence>
<evidence type="ECO:0000256" key="2">
    <source>
        <dbReference type="ARBA" id="ARBA00010913"/>
    </source>
</evidence>
<name>A0A397T010_9GLOM</name>
<dbReference type="GO" id="GO:0045040">
    <property type="term" value="P:protein insertion into mitochondrial outer membrane"/>
    <property type="evidence" value="ECO:0007669"/>
    <property type="project" value="TreeGrafter"/>
</dbReference>
<keyword evidence="3" id="KW-1134">Transmembrane beta strand</keyword>
<evidence type="ECO:0000256" key="1">
    <source>
        <dbReference type="ARBA" id="ARBA00004374"/>
    </source>
</evidence>
<evidence type="ECO:0000256" key="5">
    <source>
        <dbReference type="ARBA" id="ARBA00023136"/>
    </source>
</evidence>
<dbReference type="Pfam" id="PF01103">
    <property type="entry name" value="Omp85"/>
    <property type="match status" value="1"/>
</dbReference>
<comment type="caution">
    <text evidence="7">The sequence shown here is derived from an EMBL/GenBank/DDBJ whole genome shotgun (WGS) entry which is preliminary data.</text>
</comment>
<proteinExistence type="inferred from homology"/>
<protein>
    <submittedName>
        <fullName evidence="7">Surface antigen-domain-containing protein</fullName>
    </submittedName>
</protein>
<dbReference type="Gene3D" id="2.40.160.50">
    <property type="entry name" value="membrane protein fhac: a member of the omp85/tpsb transporter family"/>
    <property type="match status" value="1"/>
</dbReference>
<dbReference type="GO" id="GO:0005741">
    <property type="term" value="C:mitochondrial outer membrane"/>
    <property type="evidence" value="ECO:0007669"/>
    <property type="project" value="UniProtKB-SubCell"/>
</dbReference>
<evidence type="ECO:0000256" key="3">
    <source>
        <dbReference type="ARBA" id="ARBA00022452"/>
    </source>
</evidence>
<evidence type="ECO:0000313" key="8">
    <source>
        <dbReference type="Proteomes" id="UP000265703"/>
    </source>
</evidence>
<comment type="subcellular location">
    <subcellularLocation>
        <location evidence="1">Mitochondrion outer membrane</location>
        <topology evidence="1">Multi-pass membrane protein</topology>
    </subcellularLocation>
</comment>